<feature type="compositionally biased region" description="Polar residues" evidence="1">
    <location>
        <begin position="471"/>
        <end position="514"/>
    </location>
</feature>
<protein>
    <submittedName>
        <fullName evidence="2">SPK domain-containing protein</fullName>
    </submittedName>
</protein>
<dbReference type="KEGG" id="cel:CELE_K09C4.10"/>
<dbReference type="PeptideAtlas" id="Q21380"/>
<feature type="compositionally biased region" description="Basic and acidic residues" evidence="1">
    <location>
        <begin position="517"/>
        <end position="532"/>
    </location>
</feature>
<sequence length="1035" mass="117588">MSANWDLILRSSADKEDLKREMTYVSYHMDLGNGINKELRFSLNNKNTYVTHYMLEKLPRPSILKLADDMLLARMSYISKIFNEYKRSRGKFNFLGALCFINEYLSDNDLTGEFEYQNFSGKNAWAEPKRVIDGVAEYKKITKTREQLFDEFPVPGYDWLFSNKLDSPNECGELEAAHRARRQRLIFGKDLPKPAEWDYDNWRENFLEAQGDKIPIQESQPSSKELICSFLGMHSVDKYREFRIRYTTEMMNFKVDDYTALAEEVKSLMRAREEVSREKFLWATSRLCVNENTVKYFYAMFKQGVKALERYETENMNEEVTDWSEPKPLAKFYKFFNKTLHYETTVPAPPTEKIILETHQSGIDFMNSFKQSAQQEVAPTSLVFTSAPLTENDIFPVAYGSENHIAEKREDGTIEKGSDTKIEQNISNGSSRIDDTVEATDNVPTLVNTTPTEQTKPTLSYAKIVEKFSKTDQQPAKSDNSSPSPRAQRLEQNLATSANTIPCLSGNSENSENSYAPKHDNAENVGEWKEVVSKATTSNSNKKGKSKSIGQKQKETTQDVGKMGITKSEERYDGNGNEHQKSDFNISKGSSESENGDSLKSAKKKKASEFTTLDANKYNIEKEKDFPSTPAEEYSASSTDKEEVSKPTKTSIKKAKKAAKAAKREQGKGKDNATESTIEKLVMIADDNSFVEAKFDVQIVKSNDKEPINPEEENGKSPMESVEAQFSDGLATTFVNNALLAAQNLLQMPETVSHSNIQYTSLPDEPEDEGSDAYVPGQTITHDYRPGVRRHGNGSECSSCSSAHELPSLDDDREGRLSDNNNRESRSAPTYPTLFFDTEFFDARKVNLAKPTPEFVERACNAALHDMFRRLKYLADKKANGGLRNVEHGRRPLIQKRLQKFQNVYVFRLRVAKAMLYILDNDVAAESTNIREKNVIKDLLLYIGEPVDSNADTLKGRKLDRIAEHTRFADNNESDLITRGLRYIDLRVSELEQSEPLRAQYAAIGDRVFALMKEQEVLLKIIGNSVDFRGYEEYL</sequence>
<dbReference type="Proteomes" id="UP000001940">
    <property type="component" value="Chromosome X"/>
</dbReference>
<organism evidence="2 3">
    <name type="scientific">Caenorhabditis elegans</name>
    <dbReference type="NCBI Taxonomy" id="6239"/>
    <lineage>
        <taxon>Eukaryota</taxon>
        <taxon>Metazoa</taxon>
        <taxon>Ecdysozoa</taxon>
        <taxon>Nematoda</taxon>
        <taxon>Chromadorea</taxon>
        <taxon>Rhabditida</taxon>
        <taxon>Rhabditina</taxon>
        <taxon>Rhabditomorpha</taxon>
        <taxon>Rhabditoidea</taxon>
        <taxon>Rhabditidae</taxon>
        <taxon>Peloderinae</taxon>
        <taxon>Caenorhabditis</taxon>
    </lineage>
</organism>
<name>Q21380_CAEEL</name>
<dbReference type="InParanoid" id="Q21380"/>
<dbReference type="OMA" id="RYTTEMM"/>
<dbReference type="EMBL" id="BX284606">
    <property type="protein sequence ID" value="CCD69248.1"/>
    <property type="molecule type" value="Genomic_DNA"/>
</dbReference>
<dbReference type="Bgee" id="WBGene00019554">
    <property type="expression patterns" value="Expressed in adult organism and 3 other cell types or tissues"/>
</dbReference>
<dbReference type="HOGENOM" id="CLU_274321_0_0_1"/>
<dbReference type="PaxDb" id="6239-K09C4.10"/>
<feature type="compositionally biased region" description="Basic and acidic residues" evidence="1">
    <location>
        <begin position="813"/>
        <end position="826"/>
    </location>
</feature>
<dbReference type="AlphaFoldDB" id="Q21380"/>
<dbReference type="CTD" id="180620"/>
<feature type="compositionally biased region" description="Low complexity" evidence="1">
    <location>
        <begin position="533"/>
        <end position="551"/>
    </location>
</feature>
<dbReference type="UCSC" id="K09C4.10">
    <property type="organism name" value="c. elegans"/>
</dbReference>
<dbReference type="FunCoup" id="Q21380">
    <property type="interactions" value="839"/>
</dbReference>
<feature type="region of interest" description="Disordered" evidence="1">
    <location>
        <begin position="468"/>
        <end position="673"/>
    </location>
</feature>
<keyword evidence="3" id="KW-1185">Reference proteome</keyword>
<dbReference type="RefSeq" id="NP_508564.1">
    <property type="nucleotide sequence ID" value="NM_076163.3"/>
</dbReference>
<dbReference type="PIR" id="T16588">
    <property type="entry name" value="T16588"/>
</dbReference>
<feature type="compositionally biased region" description="Basic and acidic residues" evidence="1">
    <location>
        <begin position="662"/>
        <end position="673"/>
    </location>
</feature>
<feature type="compositionally biased region" description="Basic residues" evidence="1">
    <location>
        <begin position="651"/>
        <end position="661"/>
    </location>
</feature>
<dbReference type="GeneID" id="180620"/>
<accession>Q21380</accession>
<evidence type="ECO:0000313" key="3">
    <source>
        <dbReference type="Proteomes" id="UP000001940"/>
    </source>
</evidence>
<dbReference type="SMR" id="Q21380"/>
<dbReference type="eggNOG" id="ENOG502TFNE">
    <property type="taxonomic scope" value="Eukaryota"/>
</dbReference>
<reference evidence="2 3" key="1">
    <citation type="journal article" date="1998" name="Science">
        <title>Genome sequence of the nematode C. elegans: a platform for investigating biology.</title>
        <authorList>
            <consortium name="The C. elegans sequencing consortium"/>
            <person name="Sulson J.E."/>
            <person name="Waterston R."/>
        </authorList>
    </citation>
    <scope>NUCLEOTIDE SEQUENCE [LARGE SCALE GENOMIC DNA]</scope>
    <source>
        <strain evidence="2 3">Bristol N2</strain>
    </source>
</reference>
<gene>
    <name evidence="2" type="ORF">CELE_K09C4.10</name>
    <name evidence="2 4" type="ORF">K09C4.10</name>
</gene>
<proteinExistence type="predicted"/>
<dbReference type="OrthoDB" id="10548429at2759"/>
<dbReference type="WormBase" id="K09C4.10">
    <property type="protein sequence ID" value="CE04738"/>
    <property type="gene ID" value="WBGene00019554"/>
</dbReference>
<feature type="compositionally biased region" description="Polar residues" evidence="1">
    <location>
        <begin position="583"/>
        <end position="598"/>
    </location>
</feature>
<evidence type="ECO:0000313" key="4">
    <source>
        <dbReference type="WormBase" id="K09C4.10"/>
    </source>
</evidence>
<evidence type="ECO:0000313" key="2">
    <source>
        <dbReference type="EMBL" id="CCD69248.1"/>
    </source>
</evidence>
<dbReference type="AGR" id="WB:WBGene00019554"/>
<feature type="region of interest" description="Disordered" evidence="1">
    <location>
        <begin position="779"/>
        <end position="830"/>
    </location>
</feature>
<feature type="compositionally biased region" description="Basic and acidic residues" evidence="1">
    <location>
        <begin position="567"/>
        <end position="582"/>
    </location>
</feature>
<evidence type="ECO:0000256" key="1">
    <source>
        <dbReference type="SAM" id="MobiDB-lite"/>
    </source>
</evidence>